<dbReference type="PANTHER" id="PTHR43064">
    <property type="entry name" value="PHOSPHORIBOSYLAMINOIMIDAZOLE CARBOXYLASE-RELATED"/>
    <property type="match status" value="1"/>
</dbReference>
<protein>
    <recommendedName>
        <fullName evidence="2">PurE domain-containing protein</fullName>
    </recommendedName>
</protein>
<sequence>MTHLSDQTPASGPLPGVHDLGYARLDTDRLERTGDAEVVYGAGKTPSQVVELLRTLHATHPGHAVLATRLAVEAQEAVSAALPEAVVDPVGRTAVLGEAPVLRGTVAVVSAGTSDAPVAAEAATTARVFGAGVDLITDVGVAGLHRVMGVRERLDAADCLIVVAGMEGALPSVVGGLVGVPLVAVPTSVGYGASFGGVAALLAMLNSCAPGVTVVNIDNGFGAGVFAARVARRAAPAEVKAQ</sequence>
<evidence type="ECO:0000313" key="4">
    <source>
        <dbReference type="Proteomes" id="UP000295818"/>
    </source>
</evidence>
<dbReference type="Gene3D" id="3.40.50.1970">
    <property type="match status" value="1"/>
</dbReference>
<feature type="compositionally biased region" description="Polar residues" evidence="1">
    <location>
        <begin position="1"/>
        <end position="10"/>
    </location>
</feature>
<dbReference type="InterPro" id="IPR000031">
    <property type="entry name" value="PurE_dom"/>
</dbReference>
<dbReference type="PANTHER" id="PTHR43064:SF1">
    <property type="entry name" value="SLL1489 PROTEIN"/>
    <property type="match status" value="1"/>
</dbReference>
<gene>
    <name evidence="3" type="ORF">EV644_103140</name>
</gene>
<proteinExistence type="predicted"/>
<dbReference type="Proteomes" id="UP000295818">
    <property type="component" value="Unassembled WGS sequence"/>
</dbReference>
<feature type="domain" description="PurE" evidence="2">
    <location>
        <begin position="104"/>
        <end position="236"/>
    </location>
</feature>
<dbReference type="SUPFAM" id="SSF52255">
    <property type="entry name" value="N5-CAIR mutase (phosphoribosylaminoimidazole carboxylase, PurE)"/>
    <property type="match status" value="1"/>
</dbReference>
<dbReference type="Pfam" id="PF00731">
    <property type="entry name" value="AIRC"/>
    <property type="match status" value="1"/>
</dbReference>
<feature type="region of interest" description="Disordered" evidence="1">
    <location>
        <begin position="1"/>
        <end position="20"/>
    </location>
</feature>
<accession>A0ABY2BP99</accession>
<evidence type="ECO:0000256" key="1">
    <source>
        <dbReference type="SAM" id="MobiDB-lite"/>
    </source>
</evidence>
<reference evidence="3 4" key="1">
    <citation type="journal article" date="2015" name="Stand. Genomic Sci.">
        <title>Genomic Encyclopedia of Bacterial and Archaeal Type Strains, Phase III: the genomes of soil and plant-associated and newly described type strains.</title>
        <authorList>
            <person name="Whitman W.B."/>
            <person name="Woyke T."/>
            <person name="Klenk H.P."/>
            <person name="Zhou Y."/>
            <person name="Lilburn T.G."/>
            <person name="Beck B.J."/>
            <person name="De Vos P."/>
            <person name="Vandamme P."/>
            <person name="Eisen J.A."/>
            <person name="Garrity G."/>
            <person name="Hugenholtz P."/>
            <person name="Kyrpides N.C."/>
        </authorList>
    </citation>
    <scope>NUCLEOTIDE SEQUENCE [LARGE SCALE GENOMIC DNA]</scope>
    <source>
        <strain evidence="3 4">VKM Ac-2538</strain>
    </source>
</reference>
<comment type="caution">
    <text evidence="3">The sequence shown here is derived from an EMBL/GenBank/DDBJ whole genome shotgun (WGS) entry which is preliminary data.</text>
</comment>
<dbReference type="InterPro" id="IPR039476">
    <property type="entry name" value="P2CMN_synthase_LarB"/>
</dbReference>
<name>A0ABY2BP99_9ACTN</name>
<dbReference type="NCBIfam" id="NF033503">
    <property type="entry name" value="LarB"/>
    <property type="match status" value="1"/>
</dbReference>
<dbReference type="EMBL" id="SLWM01000003">
    <property type="protein sequence ID" value="TCO27442.1"/>
    <property type="molecule type" value="Genomic_DNA"/>
</dbReference>
<evidence type="ECO:0000259" key="2">
    <source>
        <dbReference type="SMART" id="SM01001"/>
    </source>
</evidence>
<evidence type="ECO:0000313" key="3">
    <source>
        <dbReference type="EMBL" id="TCO27442.1"/>
    </source>
</evidence>
<organism evidence="3 4">
    <name type="scientific">Kribbella orskensis</name>
    <dbReference type="NCBI Taxonomy" id="2512216"/>
    <lineage>
        <taxon>Bacteria</taxon>
        <taxon>Bacillati</taxon>
        <taxon>Actinomycetota</taxon>
        <taxon>Actinomycetes</taxon>
        <taxon>Propionibacteriales</taxon>
        <taxon>Kribbellaceae</taxon>
        <taxon>Kribbella</taxon>
    </lineage>
</organism>
<dbReference type="SMART" id="SM01001">
    <property type="entry name" value="AIRC"/>
    <property type="match status" value="1"/>
</dbReference>
<keyword evidence="4" id="KW-1185">Reference proteome</keyword>